<gene>
    <name evidence="2" type="ORF">GCM10010406_05060</name>
</gene>
<feature type="compositionally biased region" description="Low complexity" evidence="1">
    <location>
        <begin position="74"/>
        <end position="83"/>
    </location>
</feature>
<feature type="compositionally biased region" description="Basic and acidic residues" evidence="1">
    <location>
        <begin position="64"/>
        <end position="73"/>
    </location>
</feature>
<evidence type="ECO:0000313" key="3">
    <source>
        <dbReference type="Proteomes" id="UP001501358"/>
    </source>
</evidence>
<organism evidence="2 3">
    <name type="scientific">Streptomyces thermolineatus</name>
    <dbReference type="NCBI Taxonomy" id="44033"/>
    <lineage>
        <taxon>Bacteria</taxon>
        <taxon>Bacillati</taxon>
        <taxon>Actinomycetota</taxon>
        <taxon>Actinomycetes</taxon>
        <taxon>Kitasatosporales</taxon>
        <taxon>Streptomycetaceae</taxon>
        <taxon>Streptomyces</taxon>
    </lineage>
</organism>
<evidence type="ECO:0000313" key="2">
    <source>
        <dbReference type="EMBL" id="GAA2472338.1"/>
    </source>
</evidence>
<dbReference type="Proteomes" id="UP001501358">
    <property type="component" value="Unassembled WGS sequence"/>
</dbReference>
<protein>
    <submittedName>
        <fullName evidence="2">Uncharacterized protein</fullName>
    </submittedName>
</protein>
<evidence type="ECO:0000256" key="1">
    <source>
        <dbReference type="SAM" id="MobiDB-lite"/>
    </source>
</evidence>
<feature type="region of interest" description="Disordered" evidence="1">
    <location>
        <begin position="25"/>
        <end position="47"/>
    </location>
</feature>
<keyword evidence="3" id="KW-1185">Reference proteome</keyword>
<comment type="caution">
    <text evidence="2">The sequence shown here is derived from an EMBL/GenBank/DDBJ whole genome shotgun (WGS) entry which is preliminary data.</text>
</comment>
<sequence length="83" mass="8896">MNDSTGSRSASSPDSAAMVISSSLWLPGRDPAPHHRYGDEGQDPEQIEDVPRELYEAIAPQRADAVRAVERTPRTTSSTTGGT</sequence>
<dbReference type="EMBL" id="BAAATA010000002">
    <property type="protein sequence ID" value="GAA2472338.1"/>
    <property type="molecule type" value="Genomic_DNA"/>
</dbReference>
<feature type="region of interest" description="Disordered" evidence="1">
    <location>
        <begin position="63"/>
        <end position="83"/>
    </location>
</feature>
<proteinExistence type="predicted"/>
<name>A0ABP5Y1X2_9ACTN</name>
<accession>A0ABP5Y1X2</accession>
<reference evidence="3" key="1">
    <citation type="journal article" date="2019" name="Int. J. Syst. Evol. Microbiol.">
        <title>The Global Catalogue of Microorganisms (GCM) 10K type strain sequencing project: providing services to taxonomists for standard genome sequencing and annotation.</title>
        <authorList>
            <consortium name="The Broad Institute Genomics Platform"/>
            <consortium name="The Broad Institute Genome Sequencing Center for Infectious Disease"/>
            <person name="Wu L."/>
            <person name="Ma J."/>
        </authorList>
    </citation>
    <scope>NUCLEOTIDE SEQUENCE [LARGE SCALE GENOMIC DNA]</scope>
    <source>
        <strain evidence="3">JCM 6307</strain>
    </source>
</reference>